<evidence type="ECO:0000256" key="2">
    <source>
        <dbReference type="PROSITE-ProRule" id="PRU00335"/>
    </source>
</evidence>
<dbReference type="PANTHER" id="PTHR30055:SF223">
    <property type="entry name" value="HTH-TYPE TRANSCRIPTIONAL REGULATOR UIDR"/>
    <property type="match status" value="1"/>
</dbReference>
<evidence type="ECO:0000259" key="3">
    <source>
        <dbReference type="PROSITE" id="PS50977"/>
    </source>
</evidence>
<dbReference type="GO" id="GO:0003700">
    <property type="term" value="F:DNA-binding transcription factor activity"/>
    <property type="evidence" value="ECO:0007669"/>
    <property type="project" value="TreeGrafter"/>
</dbReference>
<accession>A0A0R0D722</accession>
<proteinExistence type="predicted"/>
<dbReference type="Pfam" id="PF00440">
    <property type="entry name" value="TetR_N"/>
    <property type="match status" value="1"/>
</dbReference>
<evidence type="ECO:0000313" key="4">
    <source>
        <dbReference type="EMBL" id="KRG77344.1"/>
    </source>
</evidence>
<dbReference type="PRINTS" id="PR00455">
    <property type="entry name" value="HTHTETR"/>
</dbReference>
<dbReference type="STRING" id="336566.ABB30_07525"/>
<sequence length="188" mass="20108">MTSQRSDAAARRASLLDAADAVFTAHGITAPLELIIEHAGVGRATLYRNFPDRAALIQALLLRTVDRIEQHTAELGERDDALFELLDAMAARIVHSPALADYWRAVDPDEPAIAAARKRILAAMTPALQRAVAAGLCRADLQPADISLYASMLGAALRGRNAAQRRQLAARALQLLMPGLRGPGHGHG</sequence>
<gene>
    <name evidence="4" type="ORF">ABB30_07525</name>
</gene>
<dbReference type="AlphaFoldDB" id="A0A0R0D722"/>
<dbReference type="Gene3D" id="1.10.357.10">
    <property type="entry name" value="Tetracycline Repressor, domain 2"/>
    <property type="match status" value="1"/>
</dbReference>
<keyword evidence="5" id="KW-1185">Reference proteome</keyword>
<organism evidence="4 5">
    <name type="scientific">Stenotrophomonas ginsengisoli</name>
    <dbReference type="NCBI Taxonomy" id="336566"/>
    <lineage>
        <taxon>Bacteria</taxon>
        <taxon>Pseudomonadati</taxon>
        <taxon>Pseudomonadota</taxon>
        <taxon>Gammaproteobacteria</taxon>
        <taxon>Lysobacterales</taxon>
        <taxon>Lysobacteraceae</taxon>
        <taxon>Stenotrophomonas</taxon>
    </lineage>
</organism>
<dbReference type="InterPro" id="IPR001647">
    <property type="entry name" value="HTH_TetR"/>
</dbReference>
<dbReference type="SUPFAM" id="SSF48498">
    <property type="entry name" value="Tetracyclin repressor-like, C-terminal domain"/>
    <property type="match status" value="1"/>
</dbReference>
<dbReference type="OrthoDB" id="63332at2"/>
<dbReference type="Proteomes" id="UP000050956">
    <property type="component" value="Unassembled WGS sequence"/>
</dbReference>
<name>A0A0R0D722_9GAMM</name>
<dbReference type="PROSITE" id="PS50977">
    <property type="entry name" value="HTH_TETR_2"/>
    <property type="match status" value="1"/>
</dbReference>
<feature type="DNA-binding region" description="H-T-H motif" evidence="2">
    <location>
        <begin position="31"/>
        <end position="50"/>
    </location>
</feature>
<feature type="domain" description="HTH tetR-type" evidence="3">
    <location>
        <begin position="9"/>
        <end position="68"/>
    </location>
</feature>
<dbReference type="InterPro" id="IPR049445">
    <property type="entry name" value="TetR_SbtR-like_C"/>
</dbReference>
<dbReference type="InterPro" id="IPR050109">
    <property type="entry name" value="HTH-type_TetR-like_transc_reg"/>
</dbReference>
<dbReference type="InterPro" id="IPR009057">
    <property type="entry name" value="Homeodomain-like_sf"/>
</dbReference>
<dbReference type="PANTHER" id="PTHR30055">
    <property type="entry name" value="HTH-TYPE TRANSCRIPTIONAL REGULATOR RUTR"/>
    <property type="match status" value="1"/>
</dbReference>
<comment type="caution">
    <text evidence="4">The sequence shown here is derived from an EMBL/GenBank/DDBJ whole genome shotgun (WGS) entry which is preliminary data.</text>
</comment>
<dbReference type="Pfam" id="PF21597">
    <property type="entry name" value="TetR_C_43"/>
    <property type="match status" value="1"/>
</dbReference>
<dbReference type="GO" id="GO:0000976">
    <property type="term" value="F:transcription cis-regulatory region binding"/>
    <property type="evidence" value="ECO:0007669"/>
    <property type="project" value="TreeGrafter"/>
</dbReference>
<dbReference type="RefSeq" id="WP_057637690.1">
    <property type="nucleotide sequence ID" value="NZ_LDJM01000018.1"/>
</dbReference>
<evidence type="ECO:0000313" key="5">
    <source>
        <dbReference type="Proteomes" id="UP000050956"/>
    </source>
</evidence>
<keyword evidence="1 2" id="KW-0238">DNA-binding</keyword>
<dbReference type="InterPro" id="IPR036271">
    <property type="entry name" value="Tet_transcr_reg_TetR-rel_C_sf"/>
</dbReference>
<dbReference type="SUPFAM" id="SSF46689">
    <property type="entry name" value="Homeodomain-like"/>
    <property type="match status" value="1"/>
</dbReference>
<dbReference type="EMBL" id="LDJM01000018">
    <property type="protein sequence ID" value="KRG77344.1"/>
    <property type="molecule type" value="Genomic_DNA"/>
</dbReference>
<evidence type="ECO:0000256" key="1">
    <source>
        <dbReference type="ARBA" id="ARBA00023125"/>
    </source>
</evidence>
<dbReference type="PATRIC" id="fig|336566.3.peg.849"/>
<protein>
    <submittedName>
        <fullName evidence="4">TetR family transcriptional regulator</fullName>
    </submittedName>
</protein>
<reference evidence="4 5" key="1">
    <citation type="submission" date="2015-05" db="EMBL/GenBank/DDBJ databases">
        <title>Genome sequencing and analysis of members of genus Stenotrophomonas.</title>
        <authorList>
            <person name="Patil P.P."/>
            <person name="Midha S."/>
            <person name="Patil P.B."/>
        </authorList>
    </citation>
    <scope>NUCLEOTIDE SEQUENCE [LARGE SCALE GENOMIC DNA]</scope>
    <source>
        <strain evidence="4 5">DSM 24757</strain>
    </source>
</reference>